<feature type="chain" id="PRO_5039725302" description="Periplasmic binding protein domain-containing protein" evidence="3">
    <location>
        <begin position="23"/>
        <end position="324"/>
    </location>
</feature>
<dbReference type="GO" id="GO:0030288">
    <property type="term" value="C:outer membrane-bounded periplasmic space"/>
    <property type="evidence" value="ECO:0007669"/>
    <property type="project" value="TreeGrafter"/>
</dbReference>
<dbReference type="SUPFAM" id="SSF53822">
    <property type="entry name" value="Periplasmic binding protein-like I"/>
    <property type="match status" value="1"/>
</dbReference>
<dbReference type="AlphaFoldDB" id="A0A099I5C5"/>
<evidence type="ECO:0000259" key="4">
    <source>
        <dbReference type="Pfam" id="PF13407"/>
    </source>
</evidence>
<protein>
    <recommendedName>
        <fullName evidence="4">Periplasmic binding protein domain-containing protein</fullName>
    </recommendedName>
</protein>
<evidence type="ECO:0000256" key="3">
    <source>
        <dbReference type="SAM" id="SignalP"/>
    </source>
</evidence>
<dbReference type="InterPro" id="IPR028082">
    <property type="entry name" value="Peripla_BP_I"/>
</dbReference>
<evidence type="ECO:0000313" key="5">
    <source>
        <dbReference type="EMBL" id="KGJ52093.1"/>
    </source>
</evidence>
<evidence type="ECO:0000256" key="1">
    <source>
        <dbReference type="ARBA" id="ARBA00004196"/>
    </source>
</evidence>
<accession>A0A099I5C5</accession>
<dbReference type="Pfam" id="PF13407">
    <property type="entry name" value="Peripla_BP_4"/>
    <property type="match status" value="1"/>
</dbReference>
<name>A0A099I5C5_CLOIN</name>
<organism evidence="5 6">
    <name type="scientific">Clostridium innocuum</name>
    <dbReference type="NCBI Taxonomy" id="1522"/>
    <lineage>
        <taxon>Bacteria</taxon>
        <taxon>Bacillati</taxon>
        <taxon>Bacillota</taxon>
        <taxon>Clostridia</taxon>
        <taxon>Eubacteriales</taxon>
        <taxon>Clostridiaceae</taxon>
        <taxon>Clostridium</taxon>
    </lineage>
</organism>
<dbReference type="EMBL" id="JQIF01000084">
    <property type="protein sequence ID" value="KGJ52093.1"/>
    <property type="molecule type" value="Genomic_DNA"/>
</dbReference>
<dbReference type="InterPro" id="IPR025997">
    <property type="entry name" value="SBP_2_dom"/>
</dbReference>
<dbReference type="PROSITE" id="PS51257">
    <property type="entry name" value="PROKAR_LIPOPROTEIN"/>
    <property type="match status" value="1"/>
</dbReference>
<comment type="caution">
    <text evidence="5">The sequence shown here is derived from an EMBL/GenBank/DDBJ whole genome shotgun (WGS) entry which is preliminary data.</text>
</comment>
<feature type="signal peptide" evidence="3">
    <location>
        <begin position="1"/>
        <end position="22"/>
    </location>
</feature>
<comment type="similarity">
    <text evidence="2">Belongs to the bacterial solute-binding protein 2 family.</text>
</comment>
<reference evidence="5 6" key="1">
    <citation type="submission" date="2014-08" db="EMBL/GenBank/DDBJ databases">
        <title>Clostridium innocuum, an unnegligible vancomycin-resistant pathogen causing extra-intestinal infections.</title>
        <authorList>
            <person name="Feng Y."/>
            <person name="Chiu C.-H."/>
        </authorList>
    </citation>
    <scope>NUCLEOTIDE SEQUENCE [LARGE SCALE GENOMIC DNA]</scope>
    <source>
        <strain evidence="5 6">AN88</strain>
    </source>
</reference>
<feature type="domain" description="Periplasmic binding protein" evidence="4">
    <location>
        <begin position="37"/>
        <end position="287"/>
    </location>
</feature>
<evidence type="ECO:0000256" key="2">
    <source>
        <dbReference type="ARBA" id="ARBA00007639"/>
    </source>
</evidence>
<evidence type="ECO:0000313" key="6">
    <source>
        <dbReference type="Proteomes" id="UP000030008"/>
    </source>
</evidence>
<gene>
    <name evidence="5" type="ORF">CIAN88_16810</name>
</gene>
<dbReference type="Proteomes" id="UP000030008">
    <property type="component" value="Unassembled WGS sequence"/>
</dbReference>
<dbReference type="PANTHER" id="PTHR30036:SF7">
    <property type="entry name" value="ABC TRANSPORTER PERIPLASMIC-BINDING PROTEIN YPHF"/>
    <property type="match status" value="1"/>
</dbReference>
<dbReference type="InterPro" id="IPR050555">
    <property type="entry name" value="Bact_Solute-Bind_Prot2"/>
</dbReference>
<dbReference type="GO" id="GO:0030246">
    <property type="term" value="F:carbohydrate binding"/>
    <property type="evidence" value="ECO:0007669"/>
    <property type="project" value="TreeGrafter"/>
</dbReference>
<dbReference type="RefSeq" id="WP_044906861.1">
    <property type="nucleotide sequence ID" value="NZ_JQIF01000084.1"/>
</dbReference>
<dbReference type="Gene3D" id="3.40.50.2300">
    <property type="match status" value="2"/>
</dbReference>
<dbReference type="PANTHER" id="PTHR30036">
    <property type="entry name" value="D-XYLOSE-BINDING PERIPLASMIC PROTEIN"/>
    <property type="match status" value="1"/>
</dbReference>
<comment type="subcellular location">
    <subcellularLocation>
        <location evidence="1">Cell envelope</location>
    </subcellularLocation>
</comment>
<keyword evidence="3" id="KW-0732">Signal</keyword>
<proteinExistence type="inferred from homology"/>
<sequence length="324" mass="36177">MRKKRLCGIVCLCLVLSGGCSAAEPKEEKKSSQYFLFATPLSTHTLWQKAREGMQDACTELEVHCDWKGPIKISTDDMVDVINTGLLKKADGIITQGVISKELIQKGNDKGIPFVLVDSPVEGSSPLTTISKDFDEQARLLLADIEEKLGKNKMLRIGIQVSDLSFDLARDQIASIEAVFAQHPGGFEIVAKSESRSDQLTSRNEWIKVLQKNTGMNVSINLAGENAIGFVDASEYMDNRDTILVYGVDDMKETLELIREGKVEGSIVTSFYQYGYESVHILYDYVTRGVRPEKERIPSYLVLVNRKNLNTYASALQKEKMHVE</sequence>